<name>A0A7J6EZ22_CANSA</name>
<keyword evidence="3" id="KW-0713">Self-incompatibility</keyword>
<protein>
    <recommendedName>
        <fullName evidence="10">S-protein homolog</fullName>
    </recommendedName>
</protein>
<evidence type="ECO:0000256" key="1">
    <source>
        <dbReference type="ARBA" id="ARBA00004613"/>
    </source>
</evidence>
<dbReference type="EMBL" id="JAATIP010000173">
    <property type="protein sequence ID" value="KAF4363672.1"/>
    <property type="molecule type" value="Genomic_DNA"/>
</dbReference>
<dbReference type="AlphaFoldDB" id="A0A7J6EZ22"/>
<keyword evidence="6" id="KW-1133">Transmembrane helix</keyword>
<keyword evidence="5 7" id="KW-0732">Signal</keyword>
<evidence type="ECO:0000256" key="4">
    <source>
        <dbReference type="ARBA" id="ARBA00022525"/>
    </source>
</evidence>
<comment type="subcellular location">
    <subcellularLocation>
        <location evidence="1">Secreted</location>
    </subcellularLocation>
</comment>
<comment type="similarity">
    <text evidence="2">Belongs to the plant self-incompatibility (S1) protein family.</text>
</comment>
<accession>A0A7J6EZ22</accession>
<evidence type="ECO:0008006" key="10">
    <source>
        <dbReference type="Google" id="ProtNLM"/>
    </source>
</evidence>
<dbReference type="Proteomes" id="UP000525078">
    <property type="component" value="Unassembled WGS sequence"/>
</dbReference>
<evidence type="ECO:0000256" key="7">
    <source>
        <dbReference type="SAM" id="SignalP"/>
    </source>
</evidence>
<dbReference type="InterPro" id="IPR010264">
    <property type="entry name" value="Self-incomp_S1"/>
</dbReference>
<evidence type="ECO:0000256" key="5">
    <source>
        <dbReference type="ARBA" id="ARBA00022729"/>
    </source>
</evidence>
<reference evidence="8 9" key="1">
    <citation type="journal article" date="2020" name="bioRxiv">
        <title>Sequence and annotation of 42 cannabis genomes reveals extensive copy number variation in cannabinoid synthesis and pathogen resistance genes.</title>
        <authorList>
            <person name="Mckernan K.J."/>
            <person name="Helbert Y."/>
            <person name="Kane L.T."/>
            <person name="Ebling H."/>
            <person name="Zhang L."/>
            <person name="Liu B."/>
            <person name="Eaton Z."/>
            <person name="Mclaughlin S."/>
            <person name="Kingan S."/>
            <person name="Baybayan P."/>
            <person name="Concepcion G."/>
            <person name="Jordan M."/>
            <person name="Riva A."/>
            <person name="Barbazuk W."/>
            <person name="Harkins T."/>
        </authorList>
    </citation>
    <scope>NUCLEOTIDE SEQUENCE [LARGE SCALE GENOMIC DNA]</scope>
    <source>
        <strain evidence="9">cv. Jamaican Lion 4</strain>
        <tissue evidence="8">Leaf</tissue>
    </source>
</reference>
<evidence type="ECO:0000256" key="2">
    <source>
        <dbReference type="ARBA" id="ARBA00005581"/>
    </source>
</evidence>
<comment type="caution">
    <text evidence="8">The sequence shown here is derived from an EMBL/GenBank/DDBJ whole genome shotgun (WGS) entry which is preliminary data.</text>
</comment>
<keyword evidence="6" id="KW-0472">Membrane</keyword>
<feature type="transmembrane region" description="Helical" evidence="6">
    <location>
        <begin position="39"/>
        <end position="60"/>
    </location>
</feature>
<evidence type="ECO:0000313" key="9">
    <source>
        <dbReference type="Proteomes" id="UP000525078"/>
    </source>
</evidence>
<sequence length="126" mass="14222">MEKALICSVLLMMMVNMISSSSSSIVLSNNNYDEKIGGVFVYKTTFIASLPMMIWELMLWPTMENTSTTLYNCGLTWIGATGSFDLFKASRDSLRCANTCVWRAHNDGVYGFKEDSTKPDIIYKWA</sequence>
<evidence type="ECO:0000256" key="3">
    <source>
        <dbReference type="ARBA" id="ARBA00022471"/>
    </source>
</evidence>
<organism evidence="8 9">
    <name type="scientific">Cannabis sativa</name>
    <name type="common">Hemp</name>
    <name type="synonym">Marijuana</name>
    <dbReference type="NCBI Taxonomy" id="3483"/>
    <lineage>
        <taxon>Eukaryota</taxon>
        <taxon>Viridiplantae</taxon>
        <taxon>Streptophyta</taxon>
        <taxon>Embryophyta</taxon>
        <taxon>Tracheophyta</taxon>
        <taxon>Spermatophyta</taxon>
        <taxon>Magnoliopsida</taxon>
        <taxon>eudicotyledons</taxon>
        <taxon>Gunneridae</taxon>
        <taxon>Pentapetalae</taxon>
        <taxon>rosids</taxon>
        <taxon>fabids</taxon>
        <taxon>Rosales</taxon>
        <taxon>Cannabaceae</taxon>
        <taxon>Cannabis</taxon>
    </lineage>
</organism>
<keyword evidence="6" id="KW-0812">Transmembrane</keyword>
<dbReference type="GO" id="GO:0005576">
    <property type="term" value="C:extracellular region"/>
    <property type="evidence" value="ECO:0007669"/>
    <property type="project" value="UniProtKB-SubCell"/>
</dbReference>
<feature type="signal peptide" evidence="7">
    <location>
        <begin position="1"/>
        <end position="20"/>
    </location>
</feature>
<gene>
    <name evidence="8" type="ORF">F8388_026280</name>
</gene>
<proteinExistence type="inferred from homology"/>
<dbReference type="GO" id="GO:0060320">
    <property type="term" value="P:rejection of self pollen"/>
    <property type="evidence" value="ECO:0007669"/>
    <property type="project" value="UniProtKB-KW"/>
</dbReference>
<feature type="chain" id="PRO_5029854065" description="S-protein homolog" evidence="7">
    <location>
        <begin position="21"/>
        <end position="126"/>
    </location>
</feature>
<dbReference type="Pfam" id="PF05938">
    <property type="entry name" value="Self-incomp_S1"/>
    <property type="match status" value="1"/>
</dbReference>
<evidence type="ECO:0000313" key="8">
    <source>
        <dbReference type="EMBL" id="KAF4363672.1"/>
    </source>
</evidence>
<evidence type="ECO:0000256" key="6">
    <source>
        <dbReference type="SAM" id="Phobius"/>
    </source>
</evidence>
<keyword evidence="4" id="KW-0964">Secreted</keyword>